<accession>A0A2S4PPD5</accession>
<dbReference type="InterPro" id="IPR002123">
    <property type="entry name" value="Plipid/glycerol_acylTrfase"/>
</dbReference>
<name>A0A2S4PPD5_9PEZI</name>
<keyword evidence="4" id="KW-0472">Membrane</keyword>
<evidence type="ECO:0000256" key="4">
    <source>
        <dbReference type="SAM" id="Phobius"/>
    </source>
</evidence>
<dbReference type="Pfam" id="PF01553">
    <property type="entry name" value="Acyltransferase"/>
    <property type="match status" value="1"/>
</dbReference>
<protein>
    <submittedName>
        <fullName evidence="6">Glycerol-3-phosphate (1)-acyltransferase</fullName>
    </submittedName>
</protein>
<dbReference type="PANTHER" id="PTHR10983:SF24">
    <property type="entry name" value="1-ACYLGLYCEROL-3-PHOSPHATE O-ACYLTRANSFERASE 3, ISOFORM E-RELATED"/>
    <property type="match status" value="1"/>
</dbReference>
<dbReference type="SUPFAM" id="SSF69593">
    <property type="entry name" value="Glycerol-3-phosphate (1)-acyltransferase"/>
    <property type="match status" value="1"/>
</dbReference>
<dbReference type="AlphaFoldDB" id="A0A2S4PPD5"/>
<keyword evidence="3 6" id="KW-0012">Acyltransferase</keyword>
<keyword evidence="7" id="KW-1185">Reference proteome</keyword>
<proteinExistence type="inferred from homology"/>
<evidence type="ECO:0000256" key="2">
    <source>
        <dbReference type="ARBA" id="ARBA00022679"/>
    </source>
</evidence>
<gene>
    <name evidence="6" type="ORF">EPUL_004156</name>
</gene>
<organism evidence="6 7">
    <name type="scientific">Erysiphe pulchra</name>
    <dbReference type="NCBI Taxonomy" id="225359"/>
    <lineage>
        <taxon>Eukaryota</taxon>
        <taxon>Fungi</taxon>
        <taxon>Dikarya</taxon>
        <taxon>Ascomycota</taxon>
        <taxon>Pezizomycotina</taxon>
        <taxon>Leotiomycetes</taxon>
        <taxon>Erysiphales</taxon>
        <taxon>Erysiphaceae</taxon>
        <taxon>Erysiphe</taxon>
    </lineage>
</organism>
<dbReference type="GO" id="GO:0012505">
    <property type="term" value="C:endomembrane system"/>
    <property type="evidence" value="ECO:0007669"/>
    <property type="project" value="TreeGrafter"/>
</dbReference>
<keyword evidence="4" id="KW-0812">Transmembrane</keyword>
<sequence>MSFYIAARGVLIVLPWTLHLFVLDIILSLLLPLSSLFSNTIYDISSLVAYTSWYWIQQIFESFNGAKITVSGVELPQGESAICISNHVSWTDFYMIQHLAIRAKMLSRCRWFAKIELRWVPFLGWGIWAMGMPMVSRNWTKDKKELERVFAGITEKNWPTWLVSFSEATRYTTGKAEEAKAWCKANNKPLPQHLLYPRVKGFVTTVQYLRKASHIKSVYDITIAYSHDNKFLSAPSILDSLILDNLSTNRGYKFHVDVQRFAIADLPETDAELALWLETRWVEKGKFLQSKKEEWARESIKSD</sequence>
<dbReference type="Proteomes" id="UP000237438">
    <property type="component" value="Unassembled WGS sequence"/>
</dbReference>
<evidence type="ECO:0000256" key="1">
    <source>
        <dbReference type="ARBA" id="ARBA00008655"/>
    </source>
</evidence>
<dbReference type="InterPro" id="IPR032098">
    <property type="entry name" value="Acyltransf_C"/>
</dbReference>
<keyword evidence="2 6" id="KW-0808">Transferase</keyword>
<comment type="similarity">
    <text evidence="1">Belongs to the 1-acyl-sn-glycerol-3-phosphate acyltransferase family.</text>
</comment>
<dbReference type="STRING" id="225359.A0A2S4PPD5"/>
<comment type="caution">
    <text evidence="6">The sequence shown here is derived from an EMBL/GenBank/DDBJ whole genome shotgun (WGS) entry which is preliminary data.</text>
</comment>
<feature type="transmembrane region" description="Helical" evidence="4">
    <location>
        <begin position="12"/>
        <end position="33"/>
    </location>
</feature>
<evidence type="ECO:0000259" key="5">
    <source>
        <dbReference type="SMART" id="SM00563"/>
    </source>
</evidence>
<dbReference type="Pfam" id="PF16076">
    <property type="entry name" value="Acyltransf_C"/>
    <property type="match status" value="1"/>
</dbReference>
<dbReference type="EMBL" id="PEDP01001285">
    <property type="protein sequence ID" value="POS83900.1"/>
    <property type="molecule type" value="Genomic_DNA"/>
</dbReference>
<feature type="domain" description="Phospholipid/glycerol acyltransferase" evidence="5">
    <location>
        <begin position="81"/>
        <end position="203"/>
    </location>
</feature>
<dbReference type="OrthoDB" id="189226at2759"/>
<dbReference type="CDD" id="cd07990">
    <property type="entry name" value="LPLAT_LCLAT1-like"/>
    <property type="match status" value="1"/>
</dbReference>
<dbReference type="PANTHER" id="PTHR10983">
    <property type="entry name" value="1-ACYLGLYCEROL-3-PHOSPHATE ACYLTRANSFERASE-RELATED"/>
    <property type="match status" value="1"/>
</dbReference>
<evidence type="ECO:0000313" key="6">
    <source>
        <dbReference type="EMBL" id="POS83900.1"/>
    </source>
</evidence>
<evidence type="ECO:0000313" key="7">
    <source>
        <dbReference type="Proteomes" id="UP000237438"/>
    </source>
</evidence>
<dbReference type="GO" id="GO:0003841">
    <property type="term" value="F:1-acylglycerol-3-phosphate O-acyltransferase activity"/>
    <property type="evidence" value="ECO:0007669"/>
    <property type="project" value="TreeGrafter"/>
</dbReference>
<evidence type="ECO:0000256" key="3">
    <source>
        <dbReference type="ARBA" id="ARBA00023315"/>
    </source>
</evidence>
<dbReference type="SMART" id="SM00563">
    <property type="entry name" value="PlsC"/>
    <property type="match status" value="1"/>
</dbReference>
<reference evidence="6 7" key="1">
    <citation type="submission" date="2017-10" db="EMBL/GenBank/DDBJ databases">
        <title>Development of genomic resources for the powdery mildew, Erysiphe pulchra.</title>
        <authorList>
            <person name="Wadl P.A."/>
            <person name="Mack B.M."/>
            <person name="Moore G."/>
            <person name="Beltz S.B."/>
        </authorList>
    </citation>
    <scope>NUCLEOTIDE SEQUENCE [LARGE SCALE GENOMIC DNA]</scope>
    <source>
        <strain evidence="6">Cflorida</strain>
    </source>
</reference>
<keyword evidence="4" id="KW-1133">Transmembrane helix</keyword>